<accession>A0A562U664</accession>
<feature type="transmembrane region" description="Helical" evidence="5">
    <location>
        <begin position="122"/>
        <end position="139"/>
    </location>
</feature>
<protein>
    <submittedName>
        <fullName evidence="7">GtrA-like protein</fullName>
    </submittedName>
</protein>
<evidence type="ECO:0000256" key="5">
    <source>
        <dbReference type="SAM" id="Phobius"/>
    </source>
</evidence>
<dbReference type="GO" id="GO:0000271">
    <property type="term" value="P:polysaccharide biosynthetic process"/>
    <property type="evidence" value="ECO:0007669"/>
    <property type="project" value="InterPro"/>
</dbReference>
<gene>
    <name evidence="7" type="ORF">JN11_02208</name>
</gene>
<keyword evidence="8" id="KW-1185">Reference proteome</keyword>
<evidence type="ECO:0000256" key="1">
    <source>
        <dbReference type="ARBA" id="ARBA00004141"/>
    </source>
</evidence>
<feature type="transmembrane region" description="Helical" evidence="5">
    <location>
        <begin position="57"/>
        <end position="79"/>
    </location>
</feature>
<name>A0A562U664_9SPHI</name>
<feature type="transmembrane region" description="Helical" evidence="5">
    <location>
        <begin position="15"/>
        <end position="37"/>
    </location>
</feature>
<proteinExistence type="predicted"/>
<keyword evidence="4 5" id="KW-0472">Membrane</keyword>
<dbReference type="Pfam" id="PF04138">
    <property type="entry name" value="GtrA_DPMS_TM"/>
    <property type="match status" value="1"/>
</dbReference>
<comment type="caution">
    <text evidence="7">The sequence shown here is derived from an EMBL/GenBank/DDBJ whole genome shotgun (WGS) entry which is preliminary data.</text>
</comment>
<feature type="transmembrane region" description="Helical" evidence="5">
    <location>
        <begin position="91"/>
        <end position="116"/>
    </location>
</feature>
<sequence>MANIPLGQKLLKNQVIRFVLSAGVGFLVDVSAFYLFYHNLLTEKTYLIFSFTVRNSTLSLALSFFMGVVVNFLITRYFVFSESKLSPVVQFIRFISVAIIGFFANLMVLKFFIQYVHIYPPVARPIAALSLFFASYFVHKFFSFSLSLRHHATGTSNQQSS</sequence>
<dbReference type="AlphaFoldDB" id="A0A562U664"/>
<feature type="domain" description="GtrA/DPMS transmembrane" evidence="6">
    <location>
        <begin position="17"/>
        <end position="144"/>
    </location>
</feature>
<evidence type="ECO:0000256" key="2">
    <source>
        <dbReference type="ARBA" id="ARBA00022692"/>
    </source>
</evidence>
<keyword evidence="2 5" id="KW-0812">Transmembrane</keyword>
<comment type="subcellular location">
    <subcellularLocation>
        <location evidence="1">Membrane</location>
        <topology evidence="1">Multi-pass membrane protein</topology>
    </subcellularLocation>
</comment>
<evidence type="ECO:0000256" key="4">
    <source>
        <dbReference type="ARBA" id="ARBA00023136"/>
    </source>
</evidence>
<evidence type="ECO:0000313" key="8">
    <source>
        <dbReference type="Proteomes" id="UP000317010"/>
    </source>
</evidence>
<organism evidence="7 8">
    <name type="scientific">Mucilaginibacter frigoritolerans</name>
    <dbReference type="NCBI Taxonomy" id="652788"/>
    <lineage>
        <taxon>Bacteria</taxon>
        <taxon>Pseudomonadati</taxon>
        <taxon>Bacteroidota</taxon>
        <taxon>Sphingobacteriia</taxon>
        <taxon>Sphingobacteriales</taxon>
        <taxon>Sphingobacteriaceae</taxon>
        <taxon>Mucilaginibacter</taxon>
    </lineage>
</organism>
<reference evidence="7 8" key="1">
    <citation type="submission" date="2019-07" db="EMBL/GenBank/DDBJ databases">
        <title>Genomic Encyclopedia of Archaeal and Bacterial Type Strains, Phase II (KMG-II): from individual species to whole genera.</title>
        <authorList>
            <person name="Goeker M."/>
        </authorList>
    </citation>
    <scope>NUCLEOTIDE SEQUENCE [LARGE SCALE GENOMIC DNA]</scope>
    <source>
        <strain evidence="7 8">ATCC BAA-1854</strain>
    </source>
</reference>
<dbReference type="GO" id="GO:0016020">
    <property type="term" value="C:membrane"/>
    <property type="evidence" value="ECO:0007669"/>
    <property type="project" value="UniProtKB-SubCell"/>
</dbReference>
<evidence type="ECO:0000313" key="7">
    <source>
        <dbReference type="EMBL" id="TWJ00945.1"/>
    </source>
</evidence>
<dbReference type="RefSeq" id="WP_144912449.1">
    <property type="nucleotide sequence ID" value="NZ_VLLI01000005.1"/>
</dbReference>
<dbReference type="Proteomes" id="UP000317010">
    <property type="component" value="Unassembled WGS sequence"/>
</dbReference>
<evidence type="ECO:0000256" key="3">
    <source>
        <dbReference type="ARBA" id="ARBA00022989"/>
    </source>
</evidence>
<dbReference type="OrthoDB" id="771485at2"/>
<dbReference type="EMBL" id="VLLI01000005">
    <property type="protein sequence ID" value="TWJ00945.1"/>
    <property type="molecule type" value="Genomic_DNA"/>
</dbReference>
<dbReference type="InterPro" id="IPR007267">
    <property type="entry name" value="GtrA_DPMS_TM"/>
</dbReference>
<evidence type="ECO:0000259" key="6">
    <source>
        <dbReference type="Pfam" id="PF04138"/>
    </source>
</evidence>
<keyword evidence="3 5" id="KW-1133">Transmembrane helix</keyword>